<dbReference type="NCBIfam" id="TIGR00879">
    <property type="entry name" value="SP"/>
    <property type="match status" value="1"/>
</dbReference>
<dbReference type="RefSeq" id="XP_020072909.1">
    <property type="nucleotide sequence ID" value="XM_020213956.1"/>
</dbReference>
<evidence type="ECO:0000256" key="1">
    <source>
        <dbReference type="ARBA" id="ARBA00004141"/>
    </source>
</evidence>
<dbReference type="GO" id="GO:0005351">
    <property type="term" value="F:carbohydrate:proton symporter activity"/>
    <property type="evidence" value="ECO:0007669"/>
    <property type="project" value="TreeGrafter"/>
</dbReference>
<dbReference type="PROSITE" id="PS00216">
    <property type="entry name" value="SUGAR_TRANSPORT_1"/>
    <property type="match status" value="1"/>
</dbReference>
<dbReference type="PROSITE" id="PS50850">
    <property type="entry name" value="MFS"/>
    <property type="match status" value="1"/>
</dbReference>
<evidence type="ECO:0000256" key="3">
    <source>
        <dbReference type="ARBA" id="ARBA00022448"/>
    </source>
</evidence>
<keyword evidence="6 10" id="KW-1133">Transmembrane helix</keyword>
<reference evidence="12 13" key="1">
    <citation type="journal article" date="2016" name="Proc. Natl. Acad. Sci. U.S.A.">
        <title>Comparative genomics of biotechnologically important yeasts.</title>
        <authorList>
            <person name="Riley R."/>
            <person name="Haridas S."/>
            <person name="Wolfe K.H."/>
            <person name="Lopes M.R."/>
            <person name="Hittinger C.T."/>
            <person name="Goeker M."/>
            <person name="Salamov A.A."/>
            <person name="Wisecaver J.H."/>
            <person name="Long T.M."/>
            <person name="Calvey C.H."/>
            <person name="Aerts A.L."/>
            <person name="Barry K.W."/>
            <person name="Choi C."/>
            <person name="Clum A."/>
            <person name="Coughlan A.Y."/>
            <person name="Deshpande S."/>
            <person name="Douglass A.P."/>
            <person name="Hanson S.J."/>
            <person name="Klenk H.-P."/>
            <person name="LaButti K.M."/>
            <person name="Lapidus A."/>
            <person name="Lindquist E.A."/>
            <person name="Lipzen A.M."/>
            <person name="Meier-Kolthoff J.P."/>
            <person name="Ohm R.A."/>
            <person name="Otillar R.P."/>
            <person name="Pangilinan J.L."/>
            <person name="Peng Y."/>
            <person name="Rokas A."/>
            <person name="Rosa C.A."/>
            <person name="Scheuner C."/>
            <person name="Sibirny A.A."/>
            <person name="Slot J.C."/>
            <person name="Stielow J.B."/>
            <person name="Sun H."/>
            <person name="Kurtzman C.P."/>
            <person name="Blackwell M."/>
            <person name="Grigoriev I.V."/>
            <person name="Jeffries T.W."/>
        </authorList>
    </citation>
    <scope>NUCLEOTIDE SEQUENCE [LARGE SCALE GENOMIC DNA]</scope>
    <source>
        <strain evidence="13">ATCC 18201 / CBS 1600 / BCRC 20928 / JCM 3617 / NBRC 0987 / NRRL Y-1542</strain>
    </source>
</reference>
<feature type="transmembrane region" description="Helical" evidence="10">
    <location>
        <begin position="327"/>
        <end position="349"/>
    </location>
</feature>
<keyword evidence="13" id="KW-1185">Reference proteome</keyword>
<dbReference type="EMBL" id="KV453925">
    <property type="protein sequence ID" value="ODV75870.1"/>
    <property type="molecule type" value="Genomic_DNA"/>
</dbReference>
<dbReference type="GeneID" id="30988352"/>
<dbReference type="InterPro" id="IPR003663">
    <property type="entry name" value="Sugar/inositol_transpt"/>
</dbReference>
<evidence type="ECO:0000256" key="5">
    <source>
        <dbReference type="ARBA" id="ARBA00022911"/>
    </source>
</evidence>
<feature type="transmembrane region" description="Helical" evidence="10">
    <location>
        <begin position="467"/>
        <end position="490"/>
    </location>
</feature>
<feature type="transmembrane region" description="Helical" evidence="10">
    <location>
        <begin position="361"/>
        <end position="380"/>
    </location>
</feature>
<dbReference type="InterPro" id="IPR005829">
    <property type="entry name" value="Sugar_transporter_CS"/>
</dbReference>
<dbReference type="OrthoDB" id="508119at2759"/>
<feature type="transmembrane region" description="Helical" evidence="10">
    <location>
        <begin position="21"/>
        <end position="43"/>
    </location>
</feature>
<dbReference type="Gene3D" id="1.20.1250.20">
    <property type="entry name" value="MFS general substrate transporter like domains"/>
    <property type="match status" value="1"/>
</dbReference>
<accession>A0A1E4S8P9</accession>
<evidence type="ECO:0000256" key="8">
    <source>
        <dbReference type="ARBA" id="ARBA00043213"/>
    </source>
</evidence>
<keyword evidence="5" id="KW-0672">Quinate metabolism</keyword>
<dbReference type="Proteomes" id="UP000094389">
    <property type="component" value="Unassembled WGS sequence"/>
</dbReference>
<evidence type="ECO:0000313" key="13">
    <source>
        <dbReference type="Proteomes" id="UP000094389"/>
    </source>
</evidence>
<dbReference type="PROSITE" id="PS00217">
    <property type="entry name" value="SUGAR_TRANSPORT_2"/>
    <property type="match status" value="1"/>
</dbReference>
<dbReference type="STRING" id="983966.A0A1E4S8P9"/>
<keyword evidence="4 10" id="KW-0812">Transmembrane</keyword>
<dbReference type="PANTHER" id="PTHR48022">
    <property type="entry name" value="PLASTIDIC GLUCOSE TRANSPORTER 4"/>
    <property type="match status" value="1"/>
</dbReference>
<evidence type="ECO:0000256" key="6">
    <source>
        <dbReference type="ARBA" id="ARBA00022989"/>
    </source>
</evidence>
<comment type="similarity">
    <text evidence="2 9">Belongs to the major facilitator superfamily. Sugar transporter (TC 2.A.1.1) family.</text>
</comment>
<dbReference type="SUPFAM" id="SSF103473">
    <property type="entry name" value="MFS general substrate transporter"/>
    <property type="match status" value="1"/>
</dbReference>
<evidence type="ECO:0000256" key="7">
    <source>
        <dbReference type="ARBA" id="ARBA00023136"/>
    </source>
</evidence>
<feature type="transmembrane region" description="Helical" evidence="10">
    <location>
        <begin position="400"/>
        <end position="419"/>
    </location>
</feature>
<sequence>MMLLRWLIPKNLDETRDTPPQVYNAQVYWCCLLASSMAVVIGYDSGFTSGMVSLYSFQSEFGIDVMEPLERSQTLERIISLFQAGALCGTLLIYPLGQLYGRKLSFVVITAVLLLGSVLQLFANSENGLWPMYLGRFLSGIGIGSFSNLGPIYIVELSVPSIRGQLVGFYEIAWQIGGVMGFWINYITSVTIDDSQRIQWLIPCSLQLLPPVLFASQLYTLIESPRWLYSVGLTDEALINLCRLRDLLPDDPYIEYEASTIDREHHEKIRQVGSSLWDPFRCIFKTHQLRIRLLMSMSLFVMQNTLAVNAVNYYSPRIFQTMGVSSLSASLLSTGVFGVIKGICCLLWSMTIVDRYGRRPCLIVGLVVCALCFTYIGFYIKLANPALGKEPHDGADSRLGTGGLFALLVFYVWTVSYGLSWSGTPWVWNSEVFPTNVRTASSALNSCSNWACAYVMARFSEEMIDSLGYATFWVFALGMAISLPVFYLFYPETKGVPVEFMDQLFNYNAPQAHSIVHGYLETHKHDGLDDIPEHLSVLS</sequence>
<dbReference type="InterPro" id="IPR050360">
    <property type="entry name" value="MFS_Sugar_Transporters"/>
</dbReference>
<feature type="transmembrane region" description="Helical" evidence="10">
    <location>
        <begin position="104"/>
        <end position="123"/>
    </location>
</feature>
<evidence type="ECO:0000256" key="10">
    <source>
        <dbReference type="SAM" id="Phobius"/>
    </source>
</evidence>
<evidence type="ECO:0000256" key="4">
    <source>
        <dbReference type="ARBA" id="ARBA00022692"/>
    </source>
</evidence>
<dbReference type="PANTHER" id="PTHR48022:SF34">
    <property type="entry name" value="MAJOR FACILITATOR SUPERFAMILY (MFS) PROFILE DOMAIN-CONTAINING PROTEIN-RELATED"/>
    <property type="match status" value="1"/>
</dbReference>
<comment type="subcellular location">
    <subcellularLocation>
        <location evidence="1">Membrane</location>
        <topology evidence="1">Multi-pass membrane protein</topology>
    </subcellularLocation>
</comment>
<evidence type="ECO:0000313" key="12">
    <source>
        <dbReference type="EMBL" id="ODV75870.1"/>
    </source>
</evidence>
<gene>
    <name evidence="12" type="ORF">CYBJADRAFT_165256</name>
</gene>
<dbReference type="InterPro" id="IPR005828">
    <property type="entry name" value="MFS_sugar_transport-like"/>
</dbReference>
<protein>
    <recommendedName>
        <fullName evidence="8">Quinate transporter</fullName>
    </recommendedName>
</protein>
<organism evidence="12 13">
    <name type="scientific">Cyberlindnera jadinii (strain ATCC 18201 / CBS 1600 / BCRC 20928 / JCM 3617 / NBRC 0987 / NRRL Y-1542)</name>
    <name type="common">Torula yeast</name>
    <name type="synonym">Candida utilis</name>
    <dbReference type="NCBI Taxonomy" id="983966"/>
    <lineage>
        <taxon>Eukaryota</taxon>
        <taxon>Fungi</taxon>
        <taxon>Dikarya</taxon>
        <taxon>Ascomycota</taxon>
        <taxon>Saccharomycotina</taxon>
        <taxon>Saccharomycetes</taxon>
        <taxon>Phaffomycetales</taxon>
        <taxon>Phaffomycetaceae</taxon>
        <taxon>Cyberlindnera</taxon>
    </lineage>
</organism>
<evidence type="ECO:0000259" key="11">
    <source>
        <dbReference type="PROSITE" id="PS50850"/>
    </source>
</evidence>
<feature type="domain" description="Major facilitator superfamily (MFS) profile" evidence="11">
    <location>
        <begin position="30"/>
        <end position="494"/>
    </location>
</feature>
<feature type="transmembrane region" description="Helical" evidence="10">
    <location>
        <begin position="78"/>
        <end position="97"/>
    </location>
</feature>
<dbReference type="OMA" id="PADHIYM"/>
<feature type="transmembrane region" description="Helical" evidence="10">
    <location>
        <begin position="135"/>
        <end position="155"/>
    </location>
</feature>
<keyword evidence="7 10" id="KW-0472">Membrane</keyword>
<evidence type="ECO:0000256" key="9">
    <source>
        <dbReference type="RuleBase" id="RU003346"/>
    </source>
</evidence>
<dbReference type="GO" id="GO:0016020">
    <property type="term" value="C:membrane"/>
    <property type="evidence" value="ECO:0007669"/>
    <property type="project" value="UniProtKB-SubCell"/>
</dbReference>
<keyword evidence="3 9" id="KW-0813">Transport</keyword>
<feature type="transmembrane region" description="Helical" evidence="10">
    <location>
        <begin position="293"/>
        <end position="315"/>
    </location>
</feature>
<dbReference type="Pfam" id="PF00083">
    <property type="entry name" value="Sugar_tr"/>
    <property type="match status" value="1"/>
</dbReference>
<dbReference type="InterPro" id="IPR020846">
    <property type="entry name" value="MFS_dom"/>
</dbReference>
<proteinExistence type="inferred from homology"/>
<name>A0A1E4S8P9_CYBJN</name>
<dbReference type="PRINTS" id="PR00171">
    <property type="entry name" value="SUGRTRNSPORT"/>
</dbReference>
<dbReference type="AlphaFoldDB" id="A0A1E4S8P9"/>
<evidence type="ECO:0000256" key="2">
    <source>
        <dbReference type="ARBA" id="ARBA00010992"/>
    </source>
</evidence>
<dbReference type="InterPro" id="IPR036259">
    <property type="entry name" value="MFS_trans_sf"/>
</dbReference>